<reference evidence="2 3" key="1">
    <citation type="submission" date="2024-03" db="EMBL/GenBank/DDBJ databases">
        <title>High-quality draft genome sequencing of Tistrella sp. BH-R2-4.</title>
        <authorList>
            <person name="Dong C."/>
        </authorList>
    </citation>
    <scope>NUCLEOTIDE SEQUENCE [LARGE SCALE GENOMIC DNA]</scope>
    <source>
        <strain evidence="2 3">BH-R2-4</strain>
    </source>
</reference>
<dbReference type="RefSeq" id="WP_345935356.1">
    <property type="nucleotide sequence ID" value="NZ_JBBKTV010000011.1"/>
</dbReference>
<protein>
    <submittedName>
        <fullName evidence="2">Uncharacterized protein</fullName>
    </submittedName>
</protein>
<evidence type="ECO:0000313" key="3">
    <source>
        <dbReference type="Proteomes" id="UP001413721"/>
    </source>
</evidence>
<keyword evidence="1" id="KW-0472">Membrane</keyword>
<feature type="transmembrane region" description="Helical" evidence="1">
    <location>
        <begin position="73"/>
        <end position="91"/>
    </location>
</feature>
<organism evidence="2 3">
    <name type="scientific">Tistrella arctica</name>
    <dbReference type="NCBI Taxonomy" id="3133430"/>
    <lineage>
        <taxon>Bacteria</taxon>
        <taxon>Pseudomonadati</taxon>
        <taxon>Pseudomonadota</taxon>
        <taxon>Alphaproteobacteria</taxon>
        <taxon>Geminicoccales</taxon>
        <taxon>Geminicoccaceae</taxon>
        <taxon>Tistrella</taxon>
    </lineage>
</organism>
<proteinExistence type="predicted"/>
<name>A0ABU9YN49_9PROT</name>
<feature type="transmembrane region" description="Helical" evidence="1">
    <location>
        <begin position="137"/>
        <end position="160"/>
    </location>
</feature>
<keyword evidence="3" id="KW-1185">Reference proteome</keyword>
<gene>
    <name evidence="2" type="ORF">WG926_18100</name>
</gene>
<sequence>MSDMIMAGQGAPPAMAWPRRLMATAADGNAGLAWLGLFMVLAMLPTALAALVDTRQIDSIAIWIKPLKFQASVGLHLLSTAWMACLLPLAVRHGRRMRGLAGIIIATALFEVAWIAFQAARGRASHFNADSALEAVMFTAMGVGALALVAASAVVGLLILRHGDGGHSDGRRLLVTGAGLGLLLGGVLAGITGMAIAGNGGHWVGGMADDAGGLPVFGWSRSGGDLRVAHFIGLHLTQALPLAALVLGRLLSPRPARAVLYGVAALGVLATVLALIQAQAGLPLWPAG</sequence>
<feature type="transmembrane region" description="Helical" evidence="1">
    <location>
        <begin position="228"/>
        <end position="247"/>
    </location>
</feature>
<comment type="caution">
    <text evidence="2">The sequence shown here is derived from an EMBL/GenBank/DDBJ whole genome shotgun (WGS) entry which is preliminary data.</text>
</comment>
<keyword evidence="1" id="KW-1133">Transmembrane helix</keyword>
<feature type="transmembrane region" description="Helical" evidence="1">
    <location>
        <begin position="98"/>
        <end position="117"/>
    </location>
</feature>
<keyword evidence="1" id="KW-0812">Transmembrane</keyword>
<dbReference type="Proteomes" id="UP001413721">
    <property type="component" value="Unassembled WGS sequence"/>
</dbReference>
<evidence type="ECO:0000313" key="2">
    <source>
        <dbReference type="EMBL" id="MEN2990233.1"/>
    </source>
</evidence>
<feature type="transmembrane region" description="Helical" evidence="1">
    <location>
        <begin position="172"/>
        <end position="197"/>
    </location>
</feature>
<dbReference type="EMBL" id="JBBKTW010000006">
    <property type="protein sequence ID" value="MEN2990233.1"/>
    <property type="molecule type" value="Genomic_DNA"/>
</dbReference>
<accession>A0ABU9YN49</accession>
<feature type="transmembrane region" description="Helical" evidence="1">
    <location>
        <begin position="259"/>
        <end position="280"/>
    </location>
</feature>
<evidence type="ECO:0000256" key="1">
    <source>
        <dbReference type="SAM" id="Phobius"/>
    </source>
</evidence>